<evidence type="ECO:0000313" key="3">
    <source>
        <dbReference type="Proteomes" id="UP001204376"/>
    </source>
</evidence>
<feature type="transmembrane region" description="Helical" evidence="1">
    <location>
        <begin position="34"/>
        <end position="53"/>
    </location>
</feature>
<keyword evidence="3" id="KW-1185">Reference proteome</keyword>
<keyword evidence="1" id="KW-0472">Membrane</keyword>
<feature type="transmembrane region" description="Helical" evidence="1">
    <location>
        <begin position="65"/>
        <end position="86"/>
    </location>
</feature>
<comment type="caution">
    <text evidence="2">The sequence shown here is derived from an EMBL/GenBank/DDBJ whole genome shotgun (WGS) entry which is preliminary data.</text>
</comment>
<dbReference type="EMBL" id="JANHOH010000002">
    <property type="protein sequence ID" value="MCQ6958602.1"/>
    <property type="molecule type" value="Genomic_DNA"/>
</dbReference>
<feature type="transmembrane region" description="Helical" evidence="1">
    <location>
        <begin position="141"/>
        <end position="162"/>
    </location>
</feature>
<keyword evidence="1" id="KW-1133">Transmembrane helix</keyword>
<protein>
    <submittedName>
        <fullName evidence="2">Uncharacterized protein</fullName>
    </submittedName>
</protein>
<dbReference type="RefSeq" id="WP_256538800.1">
    <property type="nucleotide sequence ID" value="NZ_JANHOH010000002.1"/>
</dbReference>
<evidence type="ECO:0000256" key="1">
    <source>
        <dbReference type="SAM" id="Phobius"/>
    </source>
</evidence>
<accession>A0ABT1T223</accession>
<dbReference type="Proteomes" id="UP001204376">
    <property type="component" value="Unassembled WGS sequence"/>
</dbReference>
<organism evidence="2 3">
    <name type="scientific">Mucilaginibacter aquariorum</name>
    <dbReference type="NCBI Taxonomy" id="2967225"/>
    <lineage>
        <taxon>Bacteria</taxon>
        <taxon>Pseudomonadati</taxon>
        <taxon>Bacteroidota</taxon>
        <taxon>Sphingobacteriia</taxon>
        <taxon>Sphingobacteriales</taxon>
        <taxon>Sphingobacteriaceae</taxon>
        <taxon>Mucilaginibacter</taxon>
    </lineage>
</organism>
<keyword evidence="1" id="KW-0812">Transmembrane</keyword>
<name>A0ABT1T223_9SPHI</name>
<gene>
    <name evidence="2" type="ORF">NPE20_11550</name>
</gene>
<proteinExistence type="predicted"/>
<reference evidence="2 3" key="1">
    <citation type="submission" date="2022-07" db="EMBL/GenBank/DDBJ databases">
        <title>Mucilaginibacter sp. JC4.</title>
        <authorList>
            <person name="Le V."/>
            <person name="Ko S.-R."/>
            <person name="Ahn C.-Y."/>
            <person name="Oh H.-M."/>
        </authorList>
    </citation>
    <scope>NUCLEOTIDE SEQUENCE [LARGE SCALE GENOMIC DNA]</scope>
    <source>
        <strain evidence="2 3">JC4</strain>
    </source>
</reference>
<evidence type="ECO:0000313" key="2">
    <source>
        <dbReference type="EMBL" id="MCQ6958602.1"/>
    </source>
</evidence>
<sequence length="163" mass="18899">MSNSANATPDDATLRVWEKTIDVQQHFNNIELQIRNYALTLFTAILAGIGYLLKEKITIPFHDYLIPSSAIGAFIGIVIMCAFYFMDKYWYHKLLIGSVTHAMRIENKFTTTFEDIGLSTTIGKYSPVNIMGQKFRSDWKYYFFYYPLIGVFVALYFILLIWA</sequence>